<dbReference type="Gene3D" id="2.60.40.4270">
    <property type="entry name" value="Listeria-Bacteroides repeat domain"/>
    <property type="match status" value="3"/>
</dbReference>
<comment type="caution">
    <text evidence="3">The sequence shown here is derived from an EMBL/GenBank/DDBJ whole genome shotgun (WGS) entry which is preliminary data.</text>
</comment>
<dbReference type="GO" id="GO:0030313">
    <property type="term" value="C:cell envelope"/>
    <property type="evidence" value="ECO:0007669"/>
    <property type="project" value="UniProtKB-SubCell"/>
</dbReference>
<proteinExistence type="predicted"/>
<protein>
    <recommendedName>
        <fullName evidence="5">InlB B-repeat-containing protein</fullName>
    </recommendedName>
</protein>
<evidence type="ECO:0000256" key="1">
    <source>
        <dbReference type="ARBA" id="ARBA00004196"/>
    </source>
</evidence>
<reference evidence="3 4" key="1">
    <citation type="submission" date="2019-07" db="EMBL/GenBank/DDBJ databases">
        <title>Genome sequence of Acholeplasma laidlawii strain with increased resistance to erythromycin.</title>
        <authorList>
            <person name="Medvedeva E.S."/>
            <person name="Baranova N.B."/>
            <person name="Siniagina M.N."/>
            <person name="Mouzykantov A."/>
            <person name="Chernova O.A."/>
            <person name="Chernov V.M."/>
        </authorList>
    </citation>
    <scope>NUCLEOTIDE SEQUENCE [LARGE SCALE GENOMIC DNA]</scope>
    <source>
        <strain evidence="3 4">PG8REry</strain>
    </source>
</reference>
<dbReference type="InterPro" id="IPR013378">
    <property type="entry name" value="InlB-like_B-rpt"/>
</dbReference>
<dbReference type="PROSITE" id="PS51257">
    <property type="entry name" value="PROKAR_LIPOPROTEIN"/>
    <property type="match status" value="1"/>
</dbReference>
<feature type="chain" id="PRO_5021792300" description="InlB B-repeat-containing protein" evidence="2">
    <location>
        <begin position="25"/>
        <end position="573"/>
    </location>
</feature>
<dbReference type="RefSeq" id="WP_064211975.1">
    <property type="nucleotide sequence ID" value="NZ_JACAOE010000002.1"/>
</dbReference>
<keyword evidence="2" id="KW-0732">Signal</keyword>
<name>A0A553IGF4_ACHLA</name>
<accession>A0A553IGF4</accession>
<comment type="subcellular location">
    <subcellularLocation>
        <location evidence="1">Cell envelope</location>
    </subcellularLocation>
</comment>
<evidence type="ECO:0008006" key="5">
    <source>
        <dbReference type="Google" id="ProtNLM"/>
    </source>
</evidence>
<feature type="signal peptide" evidence="2">
    <location>
        <begin position="1"/>
        <end position="24"/>
    </location>
</feature>
<sequence>MMNKKFKISIFGVFLLTMMLFLMACDTKTQTDDHIEIPLSYTLMFDTDGGSNIDTATFKVGDKIELELTPPTKDGYIFIGWEPSVPTIMPAHHVTLKATWEPNNYKITFDTDGGSNIDALTLPYLEVIPEIDAPTKEGYIFSGWDTTLPDTMPLNGLTVKAIWTKASYTITFDTDGGSDIDPIVLSYEENIYAPLDPTKPGYIFIGWDNQLPDTMPAHDINFKAVWGKIIVESNETLRENFESLQAIKDSGQNSSEYMDYDYIGETYVLWELVNARIDLGMKKGGNAITIGGFGNIYTDAGMGRIYAAEIHDGLQSISFDARLPFSPKSTYPQVNGKDKAINVVIKVFINGELIESFKFKDDDEANKGKTFSIDNLNITGTYSLSIEVSSGHRLTLDNILWVTNKSGDTPESEPVVIDFETASNDFDYVEQVRTIGNIDFMMKEVHTLNMHGEKELAYMDSEVHGNVVARFRGLSTHYMSTESAYMYNVDAFDHVDTLSFDARLFGSNGYFTFESVINIYYMNDETSTFELLDTISDLTEDFVYYKTTINKSNVQIKIEVLYGTVNIDNIKFN</sequence>
<evidence type="ECO:0000313" key="3">
    <source>
        <dbReference type="EMBL" id="TRX99282.1"/>
    </source>
</evidence>
<gene>
    <name evidence="3" type="ORF">FNV44_06150</name>
</gene>
<dbReference type="EMBL" id="VKID01000002">
    <property type="protein sequence ID" value="TRX99282.1"/>
    <property type="molecule type" value="Genomic_DNA"/>
</dbReference>
<evidence type="ECO:0000256" key="2">
    <source>
        <dbReference type="SAM" id="SignalP"/>
    </source>
</evidence>
<dbReference type="InterPro" id="IPR042229">
    <property type="entry name" value="Listeria/Bacterioides_rpt_sf"/>
</dbReference>
<dbReference type="AlphaFoldDB" id="A0A553IGF4"/>
<organism evidence="3 4">
    <name type="scientific">Acholeplasma laidlawii</name>
    <dbReference type="NCBI Taxonomy" id="2148"/>
    <lineage>
        <taxon>Bacteria</taxon>
        <taxon>Bacillati</taxon>
        <taxon>Mycoplasmatota</taxon>
        <taxon>Mollicutes</taxon>
        <taxon>Acholeplasmatales</taxon>
        <taxon>Acholeplasmataceae</taxon>
        <taxon>Acholeplasma</taxon>
    </lineage>
</organism>
<evidence type="ECO:0000313" key="4">
    <source>
        <dbReference type="Proteomes" id="UP000315938"/>
    </source>
</evidence>
<dbReference type="Proteomes" id="UP000315938">
    <property type="component" value="Unassembled WGS sequence"/>
</dbReference>
<dbReference type="Pfam" id="PF09479">
    <property type="entry name" value="Flg_new"/>
    <property type="match status" value="3"/>
</dbReference>